<dbReference type="AlphaFoldDB" id="X0U5E9"/>
<proteinExistence type="inferred from homology"/>
<keyword evidence="3" id="KW-0547">Nucleotide-binding</keyword>
<name>X0U5E9_9ZZZZ</name>
<keyword evidence="2" id="KW-0235">DNA replication</keyword>
<evidence type="ECO:0000256" key="5">
    <source>
        <dbReference type="ARBA" id="ARBA00023125"/>
    </source>
</evidence>
<dbReference type="InterPro" id="IPR018078">
    <property type="entry name" value="DNA-binding_RecF_CS"/>
</dbReference>
<evidence type="ECO:0000256" key="1">
    <source>
        <dbReference type="ARBA" id="ARBA00022490"/>
    </source>
</evidence>
<evidence type="ECO:0008006" key="7">
    <source>
        <dbReference type="Google" id="ProtNLM"/>
    </source>
</evidence>
<dbReference type="InterPro" id="IPR027417">
    <property type="entry name" value="P-loop_NTPase"/>
</dbReference>
<dbReference type="PROSITE" id="PS00618">
    <property type="entry name" value="RECF_2"/>
    <property type="match status" value="1"/>
</dbReference>
<dbReference type="GO" id="GO:0006302">
    <property type="term" value="P:double-strand break repair"/>
    <property type="evidence" value="ECO:0007669"/>
    <property type="project" value="TreeGrafter"/>
</dbReference>
<dbReference type="EMBL" id="BARS01011958">
    <property type="protein sequence ID" value="GAF95597.1"/>
    <property type="molecule type" value="Genomic_DNA"/>
</dbReference>
<evidence type="ECO:0000256" key="2">
    <source>
        <dbReference type="ARBA" id="ARBA00022705"/>
    </source>
</evidence>
<sequence>DEEGDPAQLAPFGEVLAREGVIVANGRRELVAALSQRADRVHQQLTGGAEWLRLEYCPNFDPAAPPALKYQMGLGLQPYEGPPSEVGAEGLVEAFRQALLARRADEIARGMTLTGPHRDELRFVAGSPVQGTHEVDLGIYGSRGQQRTAVLALKLAELEWMRERTGETPVLLLDEVLAELDVARRRYLLARVDSVEQTLLTATDPGMFSAPFRERAALCEVRGGIVTCQGAPGPSPNPPRVPRG</sequence>
<gene>
    <name evidence="6" type="ORF">S01H1_21537</name>
</gene>
<keyword evidence="1" id="KW-0963">Cytoplasm</keyword>
<feature type="non-terminal residue" evidence="6">
    <location>
        <position position="244"/>
    </location>
</feature>
<accession>X0U5E9</accession>
<feature type="non-terminal residue" evidence="6">
    <location>
        <position position="1"/>
    </location>
</feature>
<protein>
    <recommendedName>
        <fullName evidence="7">DNA replication and repair protein RecF</fullName>
    </recommendedName>
</protein>
<dbReference type="GO" id="GO:0006260">
    <property type="term" value="P:DNA replication"/>
    <property type="evidence" value="ECO:0007669"/>
    <property type="project" value="UniProtKB-KW"/>
</dbReference>
<dbReference type="PANTHER" id="PTHR32182:SF0">
    <property type="entry name" value="DNA REPLICATION AND REPAIR PROTEIN RECF"/>
    <property type="match status" value="1"/>
</dbReference>
<keyword evidence="5" id="KW-0238">DNA-binding</keyword>
<dbReference type="HAMAP" id="MF_00365">
    <property type="entry name" value="RecF"/>
    <property type="match status" value="1"/>
</dbReference>
<evidence type="ECO:0000256" key="4">
    <source>
        <dbReference type="ARBA" id="ARBA00022840"/>
    </source>
</evidence>
<dbReference type="GO" id="GO:0000731">
    <property type="term" value="P:DNA synthesis involved in DNA repair"/>
    <property type="evidence" value="ECO:0007669"/>
    <property type="project" value="TreeGrafter"/>
</dbReference>
<dbReference type="SUPFAM" id="SSF52540">
    <property type="entry name" value="P-loop containing nucleoside triphosphate hydrolases"/>
    <property type="match status" value="1"/>
</dbReference>
<keyword evidence="4" id="KW-0067">ATP-binding</keyword>
<dbReference type="InterPro" id="IPR001238">
    <property type="entry name" value="DNA-binding_RecF"/>
</dbReference>
<dbReference type="InterPro" id="IPR042174">
    <property type="entry name" value="RecF_2"/>
</dbReference>
<dbReference type="GO" id="GO:0003697">
    <property type="term" value="F:single-stranded DNA binding"/>
    <property type="evidence" value="ECO:0007669"/>
    <property type="project" value="InterPro"/>
</dbReference>
<organism evidence="6">
    <name type="scientific">marine sediment metagenome</name>
    <dbReference type="NCBI Taxonomy" id="412755"/>
    <lineage>
        <taxon>unclassified sequences</taxon>
        <taxon>metagenomes</taxon>
        <taxon>ecological metagenomes</taxon>
    </lineage>
</organism>
<comment type="caution">
    <text evidence="6">The sequence shown here is derived from an EMBL/GenBank/DDBJ whole genome shotgun (WGS) entry which is preliminary data.</text>
</comment>
<dbReference type="GO" id="GO:0005524">
    <property type="term" value="F:ATP binding"/>
    <property type="evidence" value="ECO:0007669"/>
    <property type="project" value="UniProtKB-KW"/>
</dbReference>
<evidence type="ECO:0000313" key="6">
    <source>
        <dbReference type="EMBL" id="GAF95597.1"/>
    </source>
</evidence>
<evidence type="ECO:0000256" key="3">
    <source>
        <dbReference type="ARBA" id="ARBA00022741"/>
    </source>
</evidence>
<reference evidence="6" key="1">
    <citation type="journal article" date="2014" name="Front. Microbiol.">
        <title>High frequency of phylogenetically diverse reductive dehalogenase-homologous genes in deep subseafloor sedimentary metagenomes.</title>
        <authorList>
            <person name="Kawai M."/>
            <person name="Futagami T."/>
            <person name="Toyoda A."/>
            <person name="Takaki Y."/>
            <person name="Nishi S."/>
            <person name="Hori S."/>
            <person name="Arai W."/>
            <person name="Tsubouchi T."/>
            <person name="Morono Y."/>
            <person name="Uchiyama I."/>
            <person name="Ito T."/>
            <person name="Fujiyama A."/>
            <person name="Inagaki F."/>
            <person name="Takami H."/>
        </authorList>
    </citation>
    <scope>NUCLEOTIDE SEQUENCE</scope>
    <source>
        <strain evidence="6">Expedition CK06-06</strain>
    </source>
</reference>
<dbReference type="Gene3D" id="1.20.1050.90">
    <property type="entry name" value="RecF/RecN/SMC, N-terminal domain"/>
    <property type="match status" value="1"/>
</dbReference>
<dbReference type="PANTHER" id="PTHR32182">
    <property type="entry name" value="DNA REPLICATION AND REPAIR PROTEIN RECF"/>
    <property type="match status" value="1"/>
</dbReference>